<gene>
    <name evidence="1" type="primary">ORF70163</name>
</gene>
<protein>
    <submittedName>
        <fullName evidence="1">Uncharacterized protein</fullName>
    </submittedName>
</protein>
<dbReference type="EMBL" id="HACG01022549">
    <property type="protein sequence ID" value="CEK69414.1"/>
    <property type="molecule type" value="Transcribed_RNA"/>
</dbReference>
<sequence>MSSHARYLCSNPSFTSSAARRNAFSWSRIGELHLANKYTGYIMRLSVDQLHDTEVN</sequence>
<accession>A0A0B6ZLA6</accession>
<organism evidence="1">
    <name type="scientific">Arion vulgaris</name>
    <dbReference type="NCBI Taxonomy" id="1028688"/>
    <lineage>
        <taxon>Eukaryota</taxon>
        <taxon>Metazoa</taxon>
        <taxon>Spiralia</taxon>
        <taxon>Lophotrochozoa</taxon>
        <taxon>Mollusca</taxon>
        <taxon>Gastropoda</taxon>
        <taxon>Heterobranchia</taxon>
        <taxon>Euthyneura</taxon>
        <taxon>Panpulmonata</taxon>
        <taxon>Eupulmonata</taxon>
        <taxon>Stylommatophora</taxon>
        <taxon>Helicina</taxon>
        <taxon>Arionoidea</taxon>
        <taxon>Arionidae</taxon>
        <taxon>Arion</taxon>
    </lineage>
</organism>
<name>A0A0B6ZLA6_9EUPU</name>
<dbReference type="AlphaFoldDB" id="A0A0B6ZLA6"/>
<evidence type="ECO:0000313" key="1">
    <source>
        <dbReference type="EMBL" id="CEK69414.1"/>
    </source>
</evidence>
<proteinExistence type="predicted"/>
<reference evidence="1" key="1">
    <citation type="submission" date="2014-12" db="EMBL/GenBank/DDBJ databases">
        <title>Insight into the proteome of Arion vulgaris.</title>
        <authorList>
            <person name="Aradska J."/>
            <person name="Bulat T."/>
            <person name="Smidak R."/>
            <person name="Sarate P."/>
            <person name="Gangsoo J."/>
            <person name="Sialana F."/>
            <person name="Bilban M."/>
            <person name="Lubec G."/>
        </authorList>
    </citation>
    <scope>NUCLEOTIDE SEQUENCE</scope>
    <source>
        <tissue evidence="1">Skin</tissue>
    </source>
</reference>